<evidence type="ECO:0000256" key="5">
    <source>
        <dbReference type="SAM" id="MobiDB-lite"/>
    </source>
</evidence>
<feature type="transmembrane region" description="Helical" evidence="6">
    <location>
        <begin position="6"/>
        <end position="25"/>
    </location>
</feature>
<sequence length="176" mass="20034">MDKNLAAVYLLILLVLLGGTALAIFRQVFKTRRVEGTLAQLQKKLSQAQGTAEEYYELGGIYLDKKLYTQAIVNFQKALKAVEQEEQNPENLALIYNGLGYAYFAQEQYDLAIRNYKEALRLYPSYTTALNNVGHAYERKNLTTQALQAYEQVLESEPKNSTAKRRAESLRKRVAT</sequence>
<evidence type="ECO:0000256" key="1">
    <source>
        <dbReference type="ARBA" id="ARBA00022737"/>
    </source>
</evidence>
<feature type="coiled-coil region" evidence="4">
    <location>
        <begin position="38"/>
        <end position="85"/>
    </location>
</feature>
<dbReference type="PANTHER" id="PTHR44858">
    <property type="entry name" value="TETRATRICOPEPTIDE REPEAT PROTEIN 6"/>
    <property type="match status" value="1"/>
</dbReference>
<keyword evidence="6" id="KW-1133">Transmembrane helix</keyword>
<evidence type="ECO:0000313" key="7">
    <source>
        <dbReference type="EMBL" id="NHC37862.1"/>
    </source>
</evidence>
<evidence type="ECO:0000256" key="2">
    <source>
        <dbReference type="ARBA" id="ARBA00022803"/>
    </source>
</evidence>
<dbReference type="PROSITE" id="PS50293">
    <property type="entry name" value="TPR_REGION"/>
    <property type="match status" value="1"/>
</dbReference>
<evidence type="ECO:0000256" key="3">
    <source>
        <dbReference type="PROSITE-ProRule" id="PRU00339"/>
    </source>
</evidence>
<dbReference type="PROSITE" id="PS50005">
    <property type="entry name" value="TPR"/>
    <property type="match status" value="3"/>
</dbReference>
<dbReference type="RefSeq" id="WP_039714609.1">
    <property type="nucleotide sequence ID" value="NZ_JTJC03000012.1"/>
</dbReference>
<proteinExistence type="predicted"/>
<dbReference type="AlphaFoldDB" id="A0A9X5I884"/>
<dbReference type="InterPro" id="IPR050498">
    <property type="entry name" value="Ycf3"/>
</dbReference>
<dbReference type="Gene3D" id="1.25.40.10">
    <property type="entry name" value="Tetratricopeptide repeat domain"/>
    <property type="match status" value="2"/>
</dbReference>
<dbReference type="InterPro" id="IPR011990">
    <property type="entry name" value="TPR-like_helical_dom_sf"/>
</dbReference>
<keyword evidence="6" id="KW-0472">Membrane</keyword>
<dbReference type="SUPFAM" id="SSF48452">
    <property type="entry name" value="TPR-like"/>
    <property type="match status" value="1"/>
</dbReference>
<feature type="repeat" description="TPR" evidence="3">
    <location>
        <begin position="52"/>
        <end position="85"/>
    </location>
</feature>
<dbReference type="InterPro" id="IPR019734">
    <property type="entry name" value="TPR_rpt"/>
</dbReference>
<keyword evidence="2 3" id="KW-0802">TPR repeat</keyword>
<protein>
    <submittedName>
        <fullName evidence="7">Tetratricopeptide repeat protein</fullName>
    </submittedName>
</protein>
<feature type="repeat" description="TPR" evidence="3">
    <location>
        <begin position="127"/>
        <end position="160"/>
    </location>
</feature>
<dbReference type="EMBL" id="JTJC03000012">
    <property type="protein sequence ID" value="NHC37862.1"/>
    <property type="molecule type" value="Genomic_DNA"/>
</dbReference>
<keyword evidence="8" id="KW-1185">Reference proteome</keyword>
<dbReference type="OrthoDB" id="485055at2"/>
<dbReference type="PANTHER" id="PTHR44858:SF1">
    <property type="entry name" value="UDP-N-ACETYLGLUCOSAMINE--PEPTIDE N-ACETYLGLUCOSAMINYLTRANSFERASE SPINDLY-RELATED"/>
    <property type="match status" value="1"/>
</dbReference>
<dbReference type="Proteomes" id="UP000031532">
    <property type="component" value="Unassembled WGS sequence"/>
</dbReference>
<feature type="region of interest" description="Disordered" evidence="5">
    <location>
        <begin position="155"/>
        <end position="176"/>
    </location>
</feature>
<reference evidence="7 8" key="1">
    <citation type="journal article" date="2015" name="Genome Announc.">
        <title>Draft Genome Sequence of the Terrestrial Cyanobacterium Scytonema millei VB511283, Isolated from Eastern India.</title>
        <authorList>
            <person name="Sen D."/>
            <person name="Chandrababunaidu M.M."/>
            <person name="Singh D."/>
            <person name="Sanghi N."/>
            <person name="Ghorai A."/>
            <person name="Mishra G.P."/>
            <person name="Madduluri M."/>
            <person name="Adhikary S.P."/>
            <person name="Tripathy S."/>
        </authorList>
    </citation>
    <scope>NUCLEOTIDE SEQUENCE [LARGE SCALE GENOMIC DNA]</scope>
    <source>
        <strain evidence="7 8">VB511283</strain>
    </source>
</reference>
<feature type="compositionally biased region" description="Basic and acidic residues" evidence="5">
    <location>
        <begin position="165"/>
        <end position="176"/>
    </location>
</feature>
<organism evidence="7 8">
    <name type="scientific">Scytonema millei VB511283</name>
    <dbReference type="NCBI Taxonomy" id="1245923"/>
    <lineage>
        <taxon>Bacteria</taxon>
        <taxon>Bacillati</taxon>
        <taxon>Cyanobacteriota</taxon>
        <taxon>Cyanophyceae</taxon>
        <taxon>Nostocales</taxon>
        <taxon>Scytonemataceae</taxon>
        <taxon>Scytonema</taxon>
    </lineage>
</organism>
<keyword evidence="1" id="KW-0677">Repeat</keyword>
<keyword evidence="6" id="KW-0812">Transmembrane</keyword>
<comment type="caution">
    <text evidence="7">The sequence shown here is derived from an EMBL/GenBank/DDBJ whole genome shotgun (WGS) entry which is preliminary data.</text>
</comment>
<keyword evidence="4" id="KW-0175">Coiled coil</keyword>
<dbReference type="Pfam" id="PF13181">
    <property type="entry name" value="TPR_8"/>
    <property type="match status" value="1"/>
</dbReference>
<accession>A0A9X5I884</accession>
<dbReference type="Pfam" id="PF13424">
    <property type="entry name" value="TPR_12"/>
    <property type="match status" value="1"/>
</dbReference>
<evidence type="ECO:0000256" key="6">
    <source>
        <dbReference type="SAM" id="Phobius"/>
    </source>
</evidence>
<feature type="repeat" description="TPR" evidence="3">
    <location>
        <begin position="93"/>
        <end position="126"/>
    </location>
</feature>
<name>A0A9X5I884_9CYAN</name>
<evidence type="ECO:0000313" key="8">
    <source>
        <dbReference type="Proteomes" id="UP000031532"/>
    </source>
</evidence>
<evidence type="ECO:0000256" key="4">
    <source>
        <dbReference type="SAM" id="Coils"/>
    </source>
</evidence>
<gene>
    <name evidence="7" type="ORF">QH73_0025020</name>
</gene>
<dbReference type="SMART" id="SM00028">
    <property type="entry name" value="TPR"/>
    <property type="match status" value="3"/>
</dbReference>